<name>A0A2S7U1A0_9BACT</name>
<dbReference type="AlphaFoldDB" id="A0A2S7U1A0"/>
<accession>A0A2S7U1A0</accession>
<dbReference type="RefSeq" id="WP_165788703.1">
    <property type="nucleotide sequence ID" value="NZ_MQWA01000001.1"/>
</dbReference>
<dbReference type="EMBL" id="MQWA01000001">
    <property type="protein sequence ID" value="PQJ28267.1"/>
    <property type="molecule type" value="Genomic_DNA"/>
</dbReference>
<organism evidence="1 2">
    <name type="scientific">Rubritalea profundi</name>
    <dbReference type="NCBI Taxonomy" id="1658618"/>
    <lineage>
        <taxon>Bacteria</taxon>
        <taxon>Pseudomonadati</taxon>
        <taxon>Verrucomicrobiota</taxon>
        <taxon>Verrucomicrobiia</taxon>
        <taxon>Verrucomicrobiales</taxon>
        <taxon>Rubritaleaceae</taxon>
        <taxon>Rubritalea</taxon>
    </lineage>
</organism>
<protein>
    <submittedName>
        <fullName evidence="1">Uncharacterized protein</fullName>
    </submittedName>
</protein>
<gene>
    <name evidence="1" type="ORF">BSZ32_06930</name>
</gene>
<dbReference type="Proteomes" id="UP000239907">
    <property type="component" value="Unassembled WGS sequence"/>
</dbReference>
<comment type="caution">
    <text evidence="1">The sequence shown here is derived from an EMBL/GenBank/DDBJ whole genome shotgun (WGS) entry which is preliminary data.</text>
</comment>
<evidence type="ECO:0000313" key="2">
    <source>
        <dbReference type="Proteomes" id="UP000239907"/>
    </source>
</evidence>
<keyword evidence="2" id="KW-1185">Reference proteome</keyword>
<sequence length="63" mass="6919">NPNNDVKLQHLPLAGAWEIKGENKLKIGDTLFTLDPAKGLLTAAAPKDSAYDSYEIQLQRVLN</sequence>
<reference evidence="1 2" key="1">
    <citation type="submission" date="2016-12" db="EMBL/GenBank/DDBJ databases">
        <title>Study of bacterial adaptation to deep sea.</title>
        <authorList>
            <person name="Song J."/>
            <person name="Yoshizawa S."/>
            <person name="Kogure K."/>
        </authorList>
    </citation>
    <scope>NUCLEOTIDE SEQUENCE [LARGE SCALE GENOMIC DNA]</scope>
    <source>
        <strain evidence="1 2">SAORIC-165</strain>
    </source>
</reference>
<proteinExistence type="predicted"/>
<feature type="non-terminal residue" evidence="1">
    <location>
        <position position="1"/>
    </location>
</feature>
<evidence type="ECO:0000313" key="1">
    <source>
        <dbReference type="EMBL" id="PQJ28267.1"/>
    </source>
</evidence>